<reference evidence="1" key="1">
    <citation type="submission" date="2013-08" db="EMBL/GenBank/DDBJ databases">
        <title>Gene expansion shapes genome architecture in the human pathogen Lichtheimia corymbifera: an evolutionary genomics analysis in the ancient terrestrial Mucorales (Mucoromycotina).</title>
        <authorList>
            <person name="Schwartze V.U."/>
            <person name="Winter S."/>
            <person name="Shelest E."/>
            <person name="Marcet-Houben M."/>
            <person name="Horn F."/>
            <person name="Wehner S."/>
            <person name="Hoffmann K."/>
            <person name="Riege K."/>
            <person name="Sammeth M."/>
            <person name="Nowrousian M."/>
            <person name="Valiante V."/>
            <person name="Linde J."/>
            <person name="Jacobsen I.D."/>
            <person name="Marz M."/>
            <person name="Brakhage A.A."/>
            <person name="Gabaldon T."/>
            <person name="Bocker S."/>
            <person name="Voigt K."/>
        </authorList>
    </citation>
    <scope>NUCLEOTIDE SEQUENCE [LARGE SCALE GENOMIC DNA]</scope>
    <source>
        <strain evidence="1">FSU 9682</strain>
    </source>
</reference>
<gene>
    <name evidence="1" type="ORF">LCOR_08613.1</name>
</gene>
<sequence length="355" mass="41735">MEQGRYMAATHVYDTAFERVDTSDPLYDTIHATKAKAIQQGERRKDFIRDFPMEISDRIIQDLFTDEDYNQQREYVMVSSAWWHHIMATNHLECNMRGRYPMDEANDIVIRSFNYIRLLTLMRSKSSLRDIFEKYLFSSLAKLAIHPTTFNTFKEGILVLGWIGTQLTDPILYFHAHRPYQQYGYAVTLQQILEMCPNLISLYCHTTIDMSCIKKTYPKLQELKLYAVTGTVDSQHMMMIRKHLPGLKTLDMRTDLTRWERQQGLIWLSITETKDSFSLDHVAPLIVGHHATLQVLVLTSKLDTRQTHTTIEAMHHYRDIEFEQLTMLTMNCRTFLDNVSSYCDFISWVIERAPH</sequence>
<name>A0A068S7A6_9FUNG</name>
<evidence type="ECO:0008006" key="3">
    <source>
        <dbReference type="Google" id="ProtNLM"/>
    </source>
</evidence>
<accession>A0A068S7A6</accession>
<dbReference type="Proteomes" id="UP000027586">
    <property type="component" value="Unassembled WGS sequence"/>
</dbReference>
<evidence type="ECO:0000313" key="2">
    <source>
        <dbReference type="Proteomes" id="UP000027586"/>
    </source>
</evidence>
<protein>
    <recommendedName>
        <fullName evidence="3">F-box domain-containing protein</fullName>
    </recommendedName>
</protein>
<dbReference type="AlphaFoldDB" id="A0A068S7A6"/>
<dbReference type="EMBL" id="CBTN010000048">
    <property type="protein sequence ID" value="CDH57702.1"/>
    <property type="molecule type" value="Genomic_DNA"/>
</dbReference>
<keyword evidence="2" id="KW-1185">Reference proteome</keyword>
<comment type="caution">
    <text evidence="1">The sequence shown here is derived from an EMBL/GenBank/DDBJ whole genome shotgun (WGS) entry which is preliminary data.</text>
</comment>
<dbReference type="VEuPathDB" id="FungiDB:LCOR_08613.1"/>
<proteinExistence type="predicted"/>
<evidence type="ECO:0000313" key="1">
    <source>
        <dbReference type="EMBL" id="CDH57702.1"/>
    </source>
</evidence>
<organism evidence="1 2">
    <name type="scientific">Lichtheimia corymbifera JMRC:FSU:9682</name>
    <dbReference type="NCBI Taxonomy" id="1263082"/>
    <lineage>
        <taxon>Eukaryota</taxon>
        <taxon>Fungi</taxon>
        <taxon>Fungi incertae sedis</taxon>
        <taxon>Mucoromycota</taxon>
        <taxon>Mucoromycotina</taxon>
        <taxon>Mucoromycetes</taxon>
        <taxon>Mucorales</taxon>
        <taxon>Lichtheimiaceae</taxon>
        <taxon>Lichtheimia</taxon>
    </lineage>
</organism>